<dbReference type="CDD" id="cd02801">
    <property type="entry name" value="DUS_like_FMN"/>
    <property type="match status" value="1"/>
</dbReference>
<dbReference type="InterPro" id="IPR004652">
    <property type="entry name" value="DusB-like"/>
</dbReference>
<evidence type="ECO:0000313" key="15">
    <source>
        <dbReference type="EMBL" id="HJG37519.1"/>
    </source>
</evidence>
<dbReference type="Pfam" id="PF01207">
    <property type="entry name" value="Dus"/>
    <property type="match status" value="1"/>
</dbReference>
<comment type="catalytic activity">
    <reaction evidence="9">
        <text>a 5,6-dihydrouridine in tRNA + NADP(+) = a uridine in tRNA + NADPH + H(+)</text>
        <dbReference type="Rhea" id="RHEA:23624"/>
        <dbReference type="Rhea" id="RHEA-COMP:13339"/>
        <dbReference type="Rhea" id="RHEA-COMP:13887"/>
        <dbReference type="ChEBI" id="CHEBI:15378"/>
        <dbReference type="ChEBI" id="CHEBI:57783"/>
        <dbReference type="ChEBI" id="CHEBI:58349"/>
        <dbReference type="ChEBI" id="CHEBI:65315"/>
        <dbReference type="ChEBI" id="CHEBI:74443"/>
    </reaction>
</comment>
<gene>
    <name evidence="15" type="primary">dusB</name>
    <name evidence="15" type="ORF">K8V70_06630</name>
</gene>
<reference evidence="15" key="2">
    <citation type="submission" date="2021-09" db="EMBL/GenBank/DDBJ databases">
        <authorList>
            <person name="Gilroy R."/>
        </authorList>
    </citation>
    <scope>NUCLEOTIDE SEQUENCE</scope>
    <source>
        <strain evidence="15">ChiHjej13B12-9602</strain>
    </source>
</reference>
<feature type="binding site" evidence="13">
    <location>
        <position position="147"/>
    </location>
    <ligand>
        <name>FMN</name>
        <dbReference type="ChEBI" id="CHEBI:58210"/>
    </ligand>
</feature>
<protein>
    <recommendedName>
        <fullName evidence="11">tRNA-dihydrouridine synthase</fullName>
        <ecNumber evidence="11">1.3.1.-</ecNumber>
    </recommendedName>
</protein>
<evidence type="ECO:0000256" key="13">
    <source>
        <dbReference type="PIRSR" id="PIRSR006621-2"/>
    </source>
</evidence>
<keyword evidence="2" id="KW-0820">tRNA-binding</keyword>
<dbReference type="Gene3D" id="1.10.1200.80">
    <property type="entry name" value="Putative flavin oxidoreducatase, domain 2"/>
    <property type="match status" value="1"/>
</dbReference>
<feature type="active site" description="Proton donor" evidence="12">
    <location>
        <position position="108"/>
    </location>
</feature>
<evidence type="ECO:0000256" key="9">
    <source>
        <dbReference type="ARBA" id="ARBA00048205"/>
    </source>
</evidence>
<dbReference type="SUPFAM" id="SSF51395">
    <property type="entry name" value="FMN-linked oxidoreductases"/>
    <property type="match status" value="1"/>
</dbReference>
<feature type="binding site" evidence="13">
    <location>
        <position position="177"/>
    </location>
    <ligand>
        <name>FMN</name>
        <dbReference type="ChEBI" id="CHEBI:58210"/>
    </ligand>
</feature>
<keyword evidence="4 11" id="KW-0288">FMN</keyword>
<comment type="similarity">
    <text evidence="11">Belongs to the dus family.</text>
</comment>
<reference evidence="15" key="1">
    <citation type="journal article" date="2021" name="PeerJ">
        <title>Extensive microbial diversity within the chicken gut microbiome revealed by metagenomics and culture.</title>
        <authorList>
            <person name="Gilroy R."/>
            <person name="Ravi A."/>
            <person name="Getino M."/>
            <person name="Pursley I."/>
            <person name="Horton D.L."/>
            <person name="Alikhan N.F."/>
            <person name="Baker D."/>
            <person name="Gharbi K."/>
            <person name="Hall N."/>
            <person name="Watson M."/>
            <person name="Adriaenssens E.M."/>
            <person name="Foster-Nyarko E."/>
            <person name="Jarju S."/>
            <person name="Secka A."/>
            <person name="Antonio M."/>
            <person name="Oren A."/>
            <person name="Chaudhuri R.R."/>
            <person name="La Ragione R."/>
            <person name="Hildebrand F."/>
            <person name="Pallen M.J."/>
        </authorList>
    </citation>
    <scope>NUCLEOTIDE SEQUENCE</scope>
    <source>
        <strain evidence="15">ChiHjej13B12-9602</strain>
    </source>
</reference>
<evidence type="ECO:0000256" key="8">
    <source>
        <dbReference type="ARBA" id="ARBA00023002"/>
    </source>
</evidence>
<comment type="caution">
    <text evidence="15">The sequence shown here is derived from an EMBL/GenBank/DDBJ whole genome shotgun (WGS) entry which is preliminary data.</text>
</comment>
<dbReference type="InterPro" id="IPR001269">
    <property type="entry name" value="DUS_fam"/>
</dbReference>
<evidence type="ECO:0000256" key="3">
    <source>
        <dbReference type="ARBA" id="ARBA00022630"/>
    </source>
</evidence>
<dbReference type="EMBL" id="DYUZ01000029">
    <property type="protein sequence ID" value="HJG37519.1"/>
    <property type="molecule type" value="Genomic_DNA"/>
</dbReference>
<evidence type="ECO:0000256" key="6">
    <source>
        <dbReference type="ARBA" id="ARBA00022857"/>
    </source>
</evidence>
<comment type="catalytic activity">
    <reaction evidence="10">
        <text>a 5,6-dihydrouridine in tRNA + NAD(+) = a uridine in tRNA + NADH + H(+)</text>
        <dbReference type="Rhea" id="RHEA:54452"/>
        <dbReference type="Rhea" id="RHEA-COMP:13339"/>
        <dbReference type="Rhea" id="RHEA-COMP:13887"/>
        <dbReference type="ChEBI" id="CHEBI:15378"/>
        <dbReference type="ChEBI" id="CHEBI:57540"/>
        <dbReference type="ChEBI" id="CHEBI:57945"/>
        <dbReference type="ChEBI" id="CHEBI:65315"/>
        <dbReference type="ChEBI" id="CHEBI:74443"/>
    </reaction>
</comment>
<dbReference type="GO" id="GO:0050660">
    <property type="term" value="F:flavin adenine dinucleotide binding"/>
    <property type="evidence" value="ECO:0007669"/>
    <property type="project" value="InterPro"/>
</dbReference>
<feature type="domain" description="DUS-like FMN-binding" evidence="14">
    <location>
        <begin position="19"/>
        <end position="320"/>
    </location>
</feature>
<keyword evidence="8 11" id="KW-0560">Oxidoreductase</keyword>
<comment type="function">
    <text evidence="1 11">Catalyzes the synthesis of 5,6-dihydrouridine (D), a modified base found in the D-loop of most tRNAs, via the reduction of the C5-C6 double bond in target uridines.</text>
</comment>
<dbReference type="Gene3D" id="3.20.20.70">
    <property type="entry name" value="Aldolase class I"/>
    <property type="match status" value="1"/>
</dbReference>
<evidence type="ECO:0000256" key="10">
    <source>
        <dbReference type="ARBA" id="ARBA00048802"/>
    </source>
</evidence>
<evidence type="ECO:0000256" key="4">
    <source>
        <dbReference type="ARBA" id="ARBA00022643"/>
    </source>
</evidence>
<evidence type="ECO:0000256" key="7">
    <source>
        <dbReference type="ARBA" id="ARBA00022884"/>
    </source>
</evidence>
<keyword evidence="6" id="KW-0521">NADP</keyword>
<evidence type="ECO:0000256" key="2">
    <source>
        <dbReference type="ARBA" id="ARBA00022555"/>
    </source>
</evidence>
<evidence type="ECO:0000256" key="1">
    <source>
        <dbReference type="ARBA" id="ARBA00002790"/>
    </source>
</evidence>
<evidence type="ECO:0000256" key="5">
    <source>
        <dbReference type="ARBA" id="ARBA00022694"/>
    </source>
</evidence>
<dbReference type="NCBIfam" id="TIGR00737">
    <property type="entry name" value="nifR3_yhdG"/>
    <property type="match status" value="1"/>
</dbReference>
<dbReference type="PIRSF" id="PIRSF006621">
    <property type="entry name" value="Dus"/>
    <property type="match status" value="1"/>
</dbReference>
<sequence>MSSFAEQLRSFYSEHPFIMAPMAGVTDGAYRVMMRRHGAPLAYSEMVSVAGLHYASERTWELVLPAAEEPSIAVQLFGSKPEQFAEAVEAVEERVGDRLALIDINMACPARKVITKGEGSALMDDPLTAERIVRAAVSRAHVPVTVKIRTGFHSGERVAPAFAEMLEGAGAAAVAVHGRTAKQLYTGTADWTVIDEVAHAVAIPVVGSGDVFTAADAARMLGETAASAVFIARGSYGNPWIFRDARALALEGTPVPEHDARERLTALREHLALTHELVPRAMARARTYATWYLKGLPHAASWRGKVVRCSAYEEFCALVDEIEHDVEHDMEQRASAVS</sequence>
<dbReference type="PANTHER" id="PTHR45846:SF1">
    <property type="entry name" value="TRNA-DIHYDROURIDINE(47) SYNTHASE [NAD(P)(+)]-LIKE"/>
    <property type="match status" value="1"/>
</dbReference>
<dbReference type="InterPro" id="IPR024036">
    <property type="entry name" value="tRNA-dHydroUridine_Synthase_C"/>
</dbReference>
<keyword evidence="5 11" id="KW-0819">tRNA processing</keyword>
<evidence type="ECO:0000259" key="14">
    <source>
        <dbReference type="Pfam" id="PF01207"/>
    </source>
</evidence>
<organism evidence="15 16">
    <name type="scientific">Enorma phocaeensis</name>
    <dbReference type="NCBI Taxonomy" id="1871019"/>
    <lineage>
        <taxon>Bacteria</taxon>
        <taxon>Bacillati</taxon>
        <taxon>Actinomycetota</taxon>
        <taxon>Coriobacteriia</taxon>
        <taxon>Coriobacteriales</taxon>
        <taxon>Coriobacteriaceae</taxon>
        <taxon>Enorma</taxon>
    </lineage>
</organism>
<dbReference type="GO" id="GO:0000049">
    <property type="term" value="F:tRNA binding"/>
    <property type="evidence" value="ECO:0007669"/>
    <property type="project" value="UniProtKB-KW"/>
</dbReference>
<dbReference type="RefSeq" id="WP_273190372.1">
    <property type="nucleotide sequence ID" value="NZ_DYUZ01000029.1"/>
</dbReference>
<comment type="cofactor">
    <cofactor evidence="11 13">
        <name>FMN</name>
        <dbReference type="ChEBI" id="CHEBI:58210"/>
    </cofactor>
</comment>
<dbReference type="Proteomes" id="UP000753256">
    <property type="component" value="Unassembled WGS sequence"/>
</dbReference>
<dbReference type="GO" id="GO:0017150">
    <property type="term" value="F:tRNA dihydrouridine synthase activity"/>
    <property type="evidence" value="ECO:0007669"/>
    <property type="project" value="InterPro"/>
</dbReference>
<dbReference type="AlphaFoldDB" id="A0A921LTK4"/>
<feature type="binding site" evidence="13">
    <location>
        <position position="75"/>
    </location>
    <ligand>
        <name>FMN</name>
        <dbReference type="ChEBI" id="CHEBI:58210"/>
    </ligand>
</feature>
<evidence type="ECO:0000256" key="11">
    <source>
        <dbReference type="PIRNR" id="PIRNR006621"/>
    </source>
</evidence>
<feature type="binding site" evidence="13">
    <location>
        <begin position="21"/>
        <end position="23"/>
    </location>
    <ligand>
        <name>FMN</name>
        <dbReference type="ChEBI" id="CHEBI:58210"/>
    </ligand>
</feature>
<accession>A0A921LTK4</accession>
<keyword evidence="7" id="KW-0694">RNA-binding</keyword>
<proteinExistence type="inferred from homology"/>
<keyword evidence="13" id="KW-0547">Nucleotide-binding</keyword>
<dbReference type="PANTHER" id="PTHR45846">
    <property type="entry name" value="TRNA-DIHYDROURIDINE(47) SYNTHASE [NAD(P)(+)]-LIKE"/>
    <property type="match status" value="1"/>
</dbReference>
<dbReference type="InterPro" id="IPR035587">
    <property type="entry name" value="DUS-like_FMN-bd"/>
</dbReference>
<feature type="binding site" evidence="13">
    <location>
        <begin position="232"/>
        <end position="233"/>
    </location>
    <ligand>
        <name>FMN</name>
        <dbReference type="ChEBI" id="CHEBI:58210"/>
    </ligand>
</feature>
<evidence type="ECO:0000313" key="16">
    <source>
        <dbReference type="Proteomes" id="UP000753256"/>
    </source>
</evidence>
<keyword evidence="3 11" id="KW-0285">Flavoprotein</keyword>
<dbReference type="EC" id="1.3.1.-" evidence="11"/>
<dbReference type="InterPro" id="IPR013785">
    <property type="entry name" value="Aldolase_TIM"/>
</dbReference>
<name>A0A921LTK4_9ACTN</name>
<evidence type="ECO:0000256" key="12">
    <source>
        <dbReference type="PIRSR" id="PIRSR006621-1"/>
    </source>
</evidence>